<organism evidence="2 3">
    <name type="scientific">Apiospora phragmitis</name>
    <dbReference type="NCBI Taxonomy" id="2905665"/>
    <lineage>
        <taxon>Eukaryota</taxon>
        <taxon>Fungi</taxon>
        <taxon>Dikarya</taxon>
        <taxon>Ascomycota</taxon>
        <taxon>Pezizomycotina</taxon>
        <taxon>Sordariomycetes</taxon>
        <taxon>Xylariomycetidae</taxon>
        <taxon>Amphisphaeriales</taxon>
        <taxon>Apiosporaceae</taxon>
        <taxon>Apiospora</taxon>
    </lineage>
</organism>
<reference evidence="2 3" key="1">
    <citation type="submission" date="2023-01" db="EMBL/GenBank/DDBJ databases">
        <title>Analysis of 21 Apiospora genomes using comparative genomics revels a genus with tremendous synthesis potential of carbohydrate active enzymes and secondary metabolites.</title>
        <authorList>
            <person name="Sorensen T."/>
        </authorList>
    </citation>
    <scope>NUCLEOTIDE SEQUENCE [LARGE SCALE GENOMIC DNA]</scope>
    <source>
        <strain evidence="2 3">CBS 135458</strain>
    </source>
</reference>
<feature type="compositionally biased region" description="Basic residues" evidence="1">
    <location>
        <begin position="23"/>
        <end position="39"/>
    </location>
</feature>
<feature type="region of interest" description="Disordered" evidence="1">
    <location>
        <begin position="1"/>
        <end position="61"/>
    </location>
</feature>
<evidence type="ECO:0000313" key="2">
    <source>
        <dbReference type="EMBL" id="KAK8038382.1"/>
    </source>
</evidence>
<name>A0ABR1SVN5_9PEZI</name>
<feature type="compositionally biased region" description="Basic and acidic residues" evidence="1">
    <location>
        <begin position="47"/>
        <end position="57"/>
    </location>
</feature>
<sequence length="406" mass="46068">MLKDQKVHSYSEWVGEQPYTLRSPKRHGAVPSQQKKKRDRQAQNARPRLERALHKLQLDNSNEENQKRIAYLEAQLLKKDQELQEAFDSEEFEVMEIDVDSDSEDIKSEPTSPRPSSIDDGLDPDGEKPLFSRPGPASGQEVTTVGWVRNGRYYINMYGKKSAAKYRLDKYADSAEYEDEPPAEQNISNSEIRFGSVKNPNGRLKYTKRHIDGLYGVAWNAINRSGADAVDLIDPDELQMLDGSLGKKRWPDTYVLIAWNIDGKIQKKWEPRSALRARWGTKEADIAIHKAAVEQECRYEEATTGRRPQLSRSPSVGLADNMVKNFRHQSIPVRSHNPAFYHTRFSEAAPPNKVSARGGPAMTKEEFIAFYCELAGAANFFDLDVNTQQKCVIAWAGVQEPRLVTV</sequence>
<dbReference type="GeneID" id="92099621"/>
<evidence type="ECO:0000256" key="1">
    <source>
        <dbReference type="SAM" id="MobiDB-lite"/>
    </source>
</evidence>
<protein>
    <submittedName>
        <fullName evidence="2">Uncharacterized protein</fullName>
    </submittedName>
</protein>
<gene>
    <name evidence="2" type="ORF">PG994_015149</name>
</gene>
<dbReference type="Proteomes" id="UP001480595">
    <property type="component" value="Unassembled WGS sequence"/>
</dbReference>
<evidence type="ECO:0000313" key="3">
    <source>
        <dbReference type="Proteomes" id="UP001480595"/>
    </source>
</evidence>
<feature type="region of interest" description="Disordered" evidence="1">
    <location>
        <begin position="97"/>
        <end position="141"/>
    </location>
</feature>
<keyword evidence="3" id="KW-1185">Reference proteome</keyword>
<proteinExistence type="predicted"/>
<dbReference type="RefSeq" id="XP_066708234.1">
    <property type="nucleotide sequence ID" value="XM_066866558.1"/>
</dbReference>
<accession>A0ABR1SVN5</accession>
<comment type="caution">
    <text evidence="2">The sequence shown here is derived from an EMBL/GenBank/DDBJ whole genome shotgun (WGS) entry which is preliminary data.</text>
</comment>
<dbReference type="EMBL" id="JAQQWL010000016">
    <property type="protein sequence ID" value="KAK8038382.1"/>
    <property type="molecule type" value="Genomic_DNA"/>
</dbReference>